<feature type="signal peptide" evidence="4">
    <location>
        <begin position="1"/>
        <end position="23"/>
    </location>
</feature>
<dbReference type="RefSeq" id="WP_129602284.1">
    <property type="nucleotide sequence ID" value="NZ_CP035544.1"/>
</dbReference>
<dbReference type="KEGG" id="mur:EQY75_01645"/>
<evidence type="ECO:0000256" key="2">
    <source>
        <dbReference type="ARBA" id="ARBA00022729"/>
    </source>
</evidence>
<keyword evidence="2 4" id="KW-0732">Signal</keyword>
<dbReference type="GO" id="GO:0005829">
    <property type="term" value="C:cytosol"/>
    <property type="evidence" value="ECO:0007669"/>
    <property type="project" value="TreeGrafter"/>
</dbReference>
<evidence type="ECO:0000256" key="4">
    <source>
        <dbReference type="SAM" id="SignalP"/>
    </source>
</evidence>
<dbReference type="SMART" id="SM00935">
    <property type="entry name" value="OmpH"/>
    <property type="match status" value="1"/>
</dbReference>
<name>A0A411E6N5_9FLAO</name>
<dbReference type="EMBL" id="CP035544">
    <property type="protein sequence ID" value="QBA63365.1"/>
    <property type="molecule type" value="Genomic_DNA"/>
</dbReference>
<dbReference type="Proteomes" id="UP000290889">
    <property type="component" value="Chromosome"/>
</dbReference>
<evidence type="ECO:0000256" key="3">
    <source>
        <dbReference type="SAM" id="Coils"/>
    </source>
</evidence>
<dbReference type="GO" id="GO:0050821">
    <property type="term" value="P:protein stabilization"/>
    <property type="evidence" value="ECO:0007669"/>
    <property type="project" value="TreeGrafter"/>
</dbReference>
<evidence type="ECO:0000313" key="6">
    <source>
        <dbReference type="Proteomes" id="UP000290889"/>
    </source>
</evidence>
<keyword evidence="6" id="KW-1185">Reference proteome</keyword>
<protein>
    <submittedName>
        <fullName evidence="5">OmpH family outer membrane protein</fullName>
    </submittedName>
</protein>
<dbReference type="GO" id="GO:0051082">
    <property type="term" value="F:unfolded protein binding"/>
    <property type="evidence" value="ECO:0007669"/>
    <property type="project" value="InterPro"/>
</dbReference>
<keyword evidence="3" id="KW-0175">Coiled coil</keyword>
<evidence type="ECO:0000313" key="5">
    <source>
        <dbReference type="EMBL" id="QBA63365.1"/>
    </source>
</evidence>
<dbReference type="AlphaFoldDB" id="A0A411E6N5"/>
<dbReference type="InterPro" id="IPR024930">
    <property type="entry name" value="Skp_dom_sf"/>
</dbReference>
<dbReference type="OrthoDB" id="1524711at2"/>
<dbReference type="PANTHER" id="PTHR35089:SF1">
    <property type="entry name" value="CHAPERONE PROTEIN SKP"/>
    <property type="match status" value="1"/>
</dbReference>
<sequence>MKQVKKVAVALVLFVAATGFVKAQSTVAHINVTELLSAMPEMKAAQAELQKLQETYKADIESSMTELRNKYTQYQSEASAKTKEENEKRAVELQGFERNIGEAQQAAQQELAKKQAELFQPISEKAMAAIEKVAAAQGIAYVMDSTQGGGLIVAKGKDLLPEVKQELGF</sequence>
<dbReference type="Gene3D" id="3.30.910.20">
    <property type="entry name" value="Skp domain"/>
    <property type="match status" value="1"/>
</dbReference>
<feature type="coiled-coil region" evidence="3">
    <location>
        <begin position="42"/>
        <end position="113"/>
    </location>
</feature>
<organism evidence="5 6">
    <name type="scientific">Muriicola soli</name>
    <dbReference type="NCBI Taxonomy" id="2507538"/>
    <lineage>
        <taxon>Bacteria</taxon>
        <taxon>Pseudomonadati</taxon>
        <taxon>Bacteroidota</taxon>
        <taxon>Flavobacteriia</taxon>
        <taxon>Flavobacteriales</taxon>
        <taxon>Flavobacteriaceae</taxon>
        <taxon>Muriicola</taxon>
    </lineage>
</organism>
<proteinExistence type="inferred from homology"/>
<accession>A0A411E6N5</accession>
<feature type="chain" id="PRO_5019050010" evidence="4">
    <location>
        <begin position="24"/>
        <end position="169"/>
    </location>
</feature>
<comment type="similarity">
    <text evidence="1">Belongs to the Skp family.</text>
</comment>
<dbReference type="SUPFAM" id="SSF111384">
    <property type="entry name" value="OmpH-like"/>
    <property type="match status" value="1"/>
</dbReference>
<dbReference type="Pfam" id="PF03938">
    <property type="entry name" value="OmpH"/>
    <property type="match status" value="1"/>
</dbReference>
<reference evidence="5 6" key="1">
    <citation type="submission" date="2019-01" db="EMBL/GenBank/DDBJ databases">
        <title>Muriicola soli sp. nov., isolated from soil.</title>
        <authorList>
            <person name="Kang H.J."/>
            <person name="Kim S.B."/>
        </authorList>
    </citation>
    <scope>NUCLEOTIDE SEQUENCE [LARGE SCALE GENOMIC DNA]</scope>
    <source>
        <strain evidence="5 6">MMS17-SY002</strain>
    </source>
</reference>
<gene>
    <name evidence="5" type="ORF">EQY75_01645</name>
</gene>
<evidence type="ECO:0000256" key="1">
    <source>
        <dbReference type="ARBA" id="ARBA00009091"/>
    </source>
</evidence>
<dbReference type="PANTHER" id="PTHR35089">
    <property type="entry name" value="CHAPERONE PROTEIN SKP"/>
    <property type="match status" value="1"/>
</dbReference>
<dbReference type="InterPro" id="IPR005632">
    <property type="entry name" value="Chaperone_Skp"/>
</dbReference>